<proteinExistence type="predicted"/>
<evidence type="ECO:0000256" key="1">
    <source>
        <dbReference type="SAM" id="SignalP"/>
    </source>
</evidence>
<organism evidence="2 3">
    <name type="scientific">Paraglaciecola arctica BSs20135</name>
    <dbReference type="NCBI Taxonomy" id="493475"/>
    <lineage>
        <taxon>Bacteria</taxon>
        <taxon>Pseudomonadati</taxon>
        <taxon>Pseudomonadota</taxon>
        <taxon>Gammaproteobacteria</taxon>
        <taxon>Alteromonadales</taxon>
        <taxon>Alteromonadaceae</taxon>
        <taxon>Paraglaciecola</taxon>
    </lineage>
</organism>
<keyword evidence="1" id="KW-0732">Signal</keyword>
<name>K6XLV4_9ALTE</name>
<gene>
    <name evidence="2" type="ORF">GARC_4711</name>
</gene>
<accession>K6XLV4</accession>
<feature type="chain" id="PRO_5003896711" evidence="1">
    <location>
        <begin position="22"/>
        <end position="80"/>
    </location>
</feature>
<dbReference type="STRING" id="493475.GARC_4711"/>
<dbReference type="RefSeq" id="WP_007624838.1">
    <property type="nucleotide sequence ID" value="NZ_BAEO01000064.1"/>
</dbReference>
<dbReference type="AlphaFoldDB" id="K6XLV4"/>
<protein>
    <submittedName>
        <fullName evidence="2">Uncharacterized protein</fullName>
    </submittedName>
</protein>
<keyword evidence="3" id="KW-1185">Reference proteome</keyword>
<reference evidence="2 3" key="1">
    <citation type="journal article" date="2017" name="Antonie Van Leeuwenhoek">
        <title>Rhizobium rhizosphaerae sp. nov., a novel species isolated from rice rhizosphere.</title>
        <authorList>
            <person name="Zhao J.J."/>
            <person name="Zhang J."/>
            <person name="Zhang R.J."/>
            <person name="Zhang C.W."/>
            <person name="Yin H.Q."/>
            <person name="Zhang X.X."/>
        </authorList>
    </citation>
    <scope>NUCLEOTIDE SEQUENCE [LARGE SCALE GENOMIC DNA]</scope>
    <source>
        <strain evidence="2 3">BSs20135</strain>
    </source>
</reference>
<sequence>MLKISRCLPLVTLCSSLFLLSACGESDKIADEILEELDTDSYADIAVVNTLDRAVAVHIKSELFNRDVFNSDFKKTRSLN</sequence>
<feature type="signal peptide" evidence="1">
    <location>
        <begin position="1"/>
        <end position="21"/>
    </location>
</feature>
<evidence type="ECO:0000313" key="2">
    <source>
        <dbReference type="EMBL" id="GAC21649.1"/>
    </source>
</evidence>
<dbReference type="PROSITE" id="PS51257">
    <property type="entry name" value="PROKAR_LIPOPROTEIN"/>
    <property type="match status" value="1"/>
</dbReference>
<dbReference type="EMBL" id="BAEO01000064">
    <property type="protein sequence ID" value="GAC21649.1"/>
    <property type="molecule type" value="Genomic_DNA"/>
</dbReference>
<dbReference type="Proteomes" id="UP000006327">
    <property type="component" value="Unassembled WGS sequence"/>
</dbReference>
<evidence type="ECO:0000313" key="3">
    <source>
        <dbReference type="Proteomes" id="UP000006327"/>
    </source>
</evidence>
<comment type="caution">
    <text evidence="2">The sequence shown here is derived from an EMBL/GenBank/DDBJ whole genome shotgun (WGS) entry which is preliminary data.</text>
</comment>